<dbReference type="GO" id="GO:0016747">
    <property type="term" value="F:acyltransferase activity, transferring groups other than amino-acyl groups"/>
    <property type="evidence" value="ECO:0007669"/>
    <property type="project" value="InterPro"/>
</dbReference>
<evidence type="ECO:0000313" key="3">
    <source>
        <dbReference type="Proteomes" id="UP000542674"/>
    </source>
</evidence>
<protein>
    <submittedName>
        <fullName evidence="2">GNAT superfamily N-acetyltransferase</fullName>
    </submittedName>
</protein>
<dbReference type="InterPro" id="IPR016181">
    <property type="entry name" value="Acyl_CoA_acyltransferase"/>
</dbReference>
<proteinExistence type="predicted"/>
<organism evidence="2 3">
    <name type="scientific">Saccharothrix violaceirubra</name>
    <dbReference type="NCBI Taxonomy" id="413306"/>
    <lineage>
        <taxon>Bacteria</taxon>
        <taxon>Bacillati</taxon>
        <taxon>Actinomycetota</taxon>
        <taxon>Actinomycetes</taxon>
        <taxon>Pseudonocardiales</taxon>
        <taxon>Pseudonocardiaceae</taxon>
        <taxon>Saccharothrix</taxon>
    </lineage>
</organism>
<sequence>MAVLTRPEKLVGDVLIRTAVPGEEEVILDLLSEAAAWIIGLGIEQWPARFAAESVRVRIEAGQALLVGDPPVATLVVADEDEFWGDDPEPAYYVSRLTVSRSARGLGATLLDWVSGKAVEHGRHAVRLATASGNPGLRRYYEAAGFRHVADPPRARWPISLYERKVNPTTGSNRG</sequence>
<dbReference type="PROSITE" id="PS51186">
    <property type="entry name" value="GNAT"/>
    <property type="match status" value="1"/>
</dbReference>
<accession>A0A7W7T0W4</accession>
<keyword evidence="3" id="KW-1185">Reference proteome</keyword>
<dbReference type="EMBL" id="JACHJS010000001">
    <property type="protein sequence ID" value="MBB4964514.1"/>
    <property type="molecule type" value="Genomic_DNA"/>
</dbReference>
<feature type="domain" description="N-acetyltransferase" evidence="1">
    <location>
        <begin position="14"/>
        <end position="168"/>
    </location>
</feature>
<dbReference type="RefSeq" id="WP_184667575.1">
    <property type="nucleotide sequence ID" value="NZ_BAABAI010000031.1"/>
</dbReference>
<evidence type="ECO:0000313" key="2">
    <source>
        <dbReference type="EMBL" id="MBB4964514.1"/>
    </source>
</evidence>
<dbReference type="Pfam" id="PF00583">
    <property type="entry name" value="Acetyltransf_1"/>
    <property type="match status" value="1"/>
</dbReference>
<dbReference type="AlphaFoldDB" id="A0A7W7T0W4"/>
<dbReference type="Proteomes" id="UP000542674">
    <property type="component" value="Unassembled WGS sequence"/>
</dbReference>
<reference evidence="2 3" key="1">
    <citation type="submission" date="2020-08" db="EMBL/GenBank/DDBJ databases">
        <title>Sequencing the genomes of 1000 actinobacteria strains.</title>
        <authorList>
            <person name="Klenk H.-P."/>
        </authorList>
    </citation>
    <scope>NUCLEOTIDE SEQUENCE [LARGE SCALE GENOMIC DNA]</scope>
    <source>
        <strain evidence="2 3">DSM 45084</strain>
    </source>
</reference>
<evidence type="ECO:0000259" key="1">
    <source>
        <dbReference type="PROSITE" id="PS51186"/>
    </source>
</evidence>
<keyword evidence="2" id="KW-0808">Transferase</keyword>
<comment type="caution">
    <text evidence="2">The sequence shown here is derived from an EMBL/GenBank/DDBJ whole genome shotgun (WGS) entry which is preliminary data.</text>
</comment>
<dbReference type="Gene3D" id="3.40.630.30">
    <property type="match status" value="1"/>
</dbReference>
<gene>
    <name evidence="2" type="ORF">F4559_001873</name>
</gene>
<dbReference type="InterPro" id="IPR000182">
    <property type="entry name" value="GNAT_dom"/>
</dbReference>
<dbReference type="SUPFAM" id="SSF55729">
    <property type="entry name" value="Acyl-CoA N-acyltransferases (Nat)"/>
    <property type="match status" value="1"/>
</dbReference>
<name>A0A7W7T0W4_9PSEU</name>